<gene>
    <name evidence="2" type="ORF">QVD17_08549</name>
</gene>
<evidence type="ECO:0000256" key="1">
    <source>
        <dbReference type="SAM" id="MobiDB-lite"/>
    </source>
</evidence>
<keyword evidence="3" id="KW-1185">Reference proteome</keyword>
<name>A0AAD8P391_TARER</name>
<sequence length="95" mass="10409">MAGKKKGSGRRLPTIRSTRTNTNKETDYDGTIGNHDNDGEEDIMTETQFISAVANQVSKIQVQKGEGWRGISREEVLPMSAIGTSLKIVSDDQVL</sequence>
<reference evidence="2" key="1">
    <citation type="journal article" date="2023" name="bioRxiv">
        <title>Improved chromosome-level genome assembly for marigold (Tagetes erecta).</title>
        <authorList>
            <person name="Jiang F."/>
            <person name="Yuan L."/>
            <person name="Wang S."/>
            <person name="Wang H."/>
            <person name="Xu D."/>
            <person name="Wang A."/>
            <person name="Fan W."/>
        </authorList>
    </citation>
    <scope>NUCLEOTIDE SEQUENCE</scope>
    <source>
        <strain evidence="2">WSJ</strain>
        <tissue evidence="2">Leaf</tissue>
    </source>
</reference>
<comment type="caution">
    <text evidence="2">The sequence shown here is derived from an EMBL/GenBank/DDBJ whole genome shotgun (WGS) entry which is preliminary data.</text>
</comment>
<dbReference type="EMBL" id="JAUHHV010000002">
    <property type="protein sequence ID" value="KAK1431838.1"/>
    <property type="molecule type" value="Genomic_DNA"/>
</dbReference>
<dbReference type="Proteomes" id="UP001229421">
    <property type="component" value="Unassembled WGS sequence"/>
</dbReference>
<evidence type="ECO:0000313" key="2">
    <source>
        <dbReference type="EMBL" id="KAK1431838.1"/>
    </source>
</evidence>
<proteinExistence type="predicted"/>
<evidence type="ECO:0000313" key="3">
    <source>
        <dbReference type="Proteomes" id="UP001229421"/>
    </source>
</evidence>
<accession>A0AAD8P391</accession>
<dbReference type="AlphaFoldDB" id="A0AAD8P391"/>
<protein>
    <submittedName>
        <fullName evidence="2">Uncharacterized protein</fullName>
    </submittedName>
</protein>
<feature type="region of interest" description="Disordered" evidence="1">
    <location>
        <begin position="1"/>
        <end position="40"/>
    </location>
</feature>
<organism evidence="2 3">
    <name type="scientific">Tagetes erecta</name>
    <name type="common">African marigold</name>
    <dbReference type="NCBI Taxonomy" id="13708"/>
    <lineage>
        <taxon>Eukaryota</taxon>
        <taxon>Viridiplantae</taxon>
        <taxon>Streptophyta</taxon>
        <taxon>Embryophyta</taxon>
        <taxon>Tracheophyta</taxon>
        <taxon>Spermatophyta</taxon>
        <taxon>Magnoliopsida</taxon>
        <taxon>eudicotyledons</taxon>
        <taxon>Gunneridae</taxon>
        <taxon>Pentapetalae</taxon>
        <taxon>asterids</taxon>
        <taxon>campanulids</taxon>
        <taxon>Asterales</taxon>
        <taxon>Asteraceae</taxon>
        <taxon>Asteroideae</taxon>
        <taxon>Heliantheae alliance</taxon>
        <taxon>Tageteae</taxon>
        <taxon>Tagetes</taxon>
    </lineage>
</organism>